<evidence type="ECO:0000313" key="8">
    <source>
        <dbReference type="EMBL" id="EHI57011.1"/>
    </source>
</evidence>
<dbReference type="PROSITE" id="PS50885">
    <property type="entry name" value="HAMP"/>
    <property type="match status" value="1"/>
</dbReference>
<accession>G5IN40</accession>
<dbReference type="GO" id="GO:0000155">
    <property type="term" value="F:phosphorelay sensor kinase activity"/>
    <property type="evidence" value="ECO:0007669"/>
    <property type="project" value="InterPro"/>
</dbReference>
<sequence>MNELVEKNLSSVRMLVQQRLAFIDELTTLISMNPLIQEVLSAPPTDDTNDIVTQIIKLDHALDSYYISNYYASTSSPIVPVIHMIDRPAFQRFDISDKVRDISVLEDLSWYPEASGKNTAIVADSQTGSVVITRKLYDLQTVETARYAAFLTVSLEHSFFGQLLETYKPTPGSKTLIYDSGQNLLSSSGDLTDNESAYLKQEFSNLSSSPTRLKLDGRPVVIAAEPLQNADWTIVVITDLNDINSSQNALTWIVVFLIILSMGIALFTALLLSRNLSRPILAIVDSMRTVGDGNFSIDIQYDKNDEFRYLINQYNKMISRIQQLIDGLYISESNKQKAELKAKEMQLKALQAQINPHFLYNTLDSINLSAIKYNVPQISDMINALADFFRYSLSRGEPVITLEKEIRHTQAYLELQAIRHGPNLQYRFLIPGSLYRVRIVKLALQPLVENAVLHGFSSQNHQLSITIAAACSEEDIVISVTDNGTGADAGKLNDILNSPEDHSVDSFAITNVHQRIKNAFGNEYGLYYRDNPQGGLTAEIHLPLENGSTTNNPNNRNRNTEEQT</sequence>
<reference evidence="8 9" key="1">
    <citation type="submission" date="2011-08" db="EMBL/GenBank/DDBJ databases">
        <title>The Genome Sequence of Clostridium hathewayi WAL-18680.</title>
        <authorList>
            <consortium name="The Broad Institute Genome Sequencing Platform"/>
            <person name="Earl A."/>
            <person name="Ward D."/>
            <person name="Feldgarden M."/>
            <person name="Gevers D."/>
            <person name="Finegold S.M."/>
            <person name="Summanen P.H."/>
            <person name="Molitoris D.R."/>
            <person name="Song M."/>
            <person name="Daigneault M."/>
            <person name="Allen-Vercoe E."/>
            <person name="Young S.K."/>
            <person name="Zeng Q."/>
            <person name="Gargeya S."/>
            <person name="Fitzgerald M."/>
            <person name="Haas B."/>
            <person name="Abouelleil A."/>
            <person name="Alvarado L."/>
            <person name="Arachchi H.M."/>
            <person name="Berlin A."/>
            <person name="Brown A."/>
            <person name="Chapman S.B."/>
            <person name="Chen Z."/>
            <person name="Dunbar C."/>
            <person name="Freedman E."/>
            <person name="Gearin G."/>
            <person name="Gellesch M."/>
            <person name="Goldberg J."/>
            <person name="Griggs A."/>
            <person name="Gujja S."/>
            <person name="Heiman D."/>
            <person name="Howarth C."/>
            <person name="Larson L."/>
            <person name="Lui A."/>
            <person name="MacDonald P.J.P."/>
            <person name="Montmayeur A."/>
            <person name="Murphy C."/>
            <person name="Neiman D."/>
            <person name="Pearson M."/>
            <person name="Priest M."/>
            <person name="Roberts A."/>
            <person name="Saif S."/>
            <person name="Shea T."/>
            <person name="Shenoy N."/>
            <person name="Sisk P."/>
            <person name="Stolte C."/>
            <person name="Sykes S."/>
            <person name="Wortman J."/>
            <person name="Nusbaum C."/>
            <person name="Birren B."/>
        </authorList>
    </citation>
    <scope>NUCLEOTIDE SEQUENCE [LARGE SCALE GENOMIC DNA]</scope>
    <source>
        <strain evidence="8 9">WAL-18680</strain>
    </source>
</reference>
<dbReference type="Pfam" id="PF00672">
    <property type="entry name" value="HAMP"/>
    <property type="match status" value="1"/>
</dbReference>
<evidence type="ECO:0000256" key="3">
    <source>
        <dbReference type="ARBA" id="ARBA00022679"/>
    </source>
</evidence>
<keyword evidence="9" id="KW-1185">Reference proteome</keyword>
<dbReference type="SUPFAM" id="SSF55874">
    <property type="entry name" value="ATPase domain of HSP90 chaperone/DNA topoisomerase II/histidine kinase"/>
    <property type="match status" value="1"/>
</dbReference>
<evidence type="ECO:0000256" key="6">
    <source>
        <dbReference type="SAM" id="Phobius"/>
    </source>
</evidence>
<comment type="subcellular location">
    <subcellularLocation>
        <location evidence="1">Membrane</location>
    </subcellularLocation>
</comment>
<evidence type="ECO:0000256" key="1">
    <source>
        <dbReference type="ARBA" id="ARBA00004370"/>
    </source>
</evidence>
<keyword evidence="3" id="KW-0808">Transferase</keyword>
<dbReference type="InterPro" id="IPR010559">
    <property type="entry name" value="Sig_transdc_His_kin_internal"/>
</dbReference>
<keyword evidence="6" id="KW-0812">Transmembrane</keyword>
<keyword evidence="6" id="KW-1133">Transmembrane helix</keyword>
<dbReference type="PANTHER" id="PTHR34220:SF7">
    <property type="entry name" value="SENSOR HISTIDINE KINASE YPDA"/>
    <property type="match status" value="1"/>
</dbReference>
<comment type="caution">
    <text evidence="8">The sequence shown here is derived from an EMBL/GenBank/DDBJ whole genome shotgun (WGS) entry which is preliminary data.</text>
</comment>
<dbReference type="AlphaFoldDB" id="G5IN40"/>
<evidence type="ECO:0000313" key="9">
    <source>
        <dbReference type="Proteomes" id="UP000005384"/>
    </source>
</evidence>
<gene>
    <name evidence="8" type="ORF">HMPREF9473_04918</name>
</gene>
<dbReference type="InterPro" id="IPR003660">
    <property type="entry name" value="HAMP_dom"/>
</dbReference>
<protein>
    <recommendedName>
        <fullName evidence="7">HAMP domain-containing protein</fullName>
    </recommendedName>
</protein>
<dbReference type="Gene3D" id="3.30.565.10">
    <property type="entry name" value="Histidine kinase-like ATPase, C-terminal domain"/>
    <property type="match status" value="1"/>
</dbReference>
<dbReference type="HOGENOM" id="CLU_020473_6_1_9"/>
<dbReference type="InterPro" id="IPR036890">
    <property type="entry name" value="HATPase_C_sf"/>
</dbReference>
<dbReference type="Pfam" id="PF06580">
    <property type="entry name" value="His_kinase"/>
    <property type="match status" value="1"/>
</dbReference>
<feature type="domain" description="HAMP" evidence="7">
    <location>
        <begin position="274"/>
        <end position="326"/>
    </location>
</feature>
<dbReference type="Proteomes" id="UP000005384">
    <property type="component" value="Unassembled WGS sequence"/>
</dbReference>
<dbReference type="PANTHER" id="PTHR34220">
    <property type="entry name" value="SENSOR HISTIDINE KINASE YPDA"/>
    <property type="match status" value="1"/>
</dbReference>
<dbReference type="Pfam" id="PF02518">
    <property type="entry name" value="HATPase_c"/>
    <property type="match status" value="1"/>
</dbReference>
<evidence type="ECO:0000256" key="2">
    <source>
        <dbReference type="ARBA" id="ARBA00022553"/>
    </source>
</evidence>
<dbReference type="InterPro" id="IPR050640">
    <property type="entry name" value="Bact_2-comp_sensor_kinase"/>
</dbReference>
<dbReference type="EMBL" id="ADLN01000127">
    <property type="protein sequence ID" value="EHI57011.1"/>
    <property type="molecule type" value="Genomic_DNA"/>
</dbReference>
<evidence type="ECO:0000259" key="7">
    <source>
        <dbReference type="PROSITE" id="PS50885"/>
    </source>
</evidence>
<dbReference type="RefSeq" id="WP_006782906.1">
    <property type="nucleotide sequence ID" value="NZ_JH379030.1"/>
</dbReference>
<organism evidence="8 9">
    <name type="scientific">Hungatella hathewayi WAL-18680</name>
    <dbReference type="NCBI Taxonomy" id="742737"/>
    <lineage>
        <taxon>Bacteria</taxon>
        <taxon>Bacillati</taxon>
        <taxon>Bacillota</taxon>
        <taxon>Clostridia</taxon>
        <taxon>Lachnospirales</taxon>
        <taxon>Lachnospiraceae</taxon>
        <taxon>Hungatella</taxon>
    </lineage>
</organism>
<dbReference type="GO" id="GO:0016020">
    <property type="term" value="C:membrane"/>
    <property type="evidence" value="ECO:0007669"/>
    <property type="project" value="UniProtKB-SubCell"/>
</dbReference>
<proteinExistence type="predicted"/>
<feature type="transmembrane region" description="Helical" evidence="6">
    <location>
        <begin position="249"/>
        <end position="272"/>
    </location>
</feature>
<dbReference type="PATRIC" id="fig|742737.3.peg.4901"/>
<evidence type="ECO:0000256" key="5">
    <source>
        <dbReference type="SAM" id="MobiDB-lite"/>
    </source>
</evidence>
<name>G5IN40_9FIRM</name>
<dbReference type="Gene3D" id="6.10.340.10">
    <property type="match status" value="1"/>
</dbReference>
<dbReference type="CDD" id="cd06225">
    <property type="entry name" value="HAMP"/>
    <property type="match status" value="1"/>
</dbReference>
<keyword evidence="4" id="KW-0418">Kinase</keyword>
<dbReference type="SMART" id="SM00304">
    <property type="entry name" value="HAMP"/>
    <property type="match status" value="1"/>
</dbReference>
<keyword evidence="6" id="KW-0472">Membrane</keyword>
<keyword evidence="2" id="KW-0597">Phosphoprotein</keyword>
<dbReference type="InterPro" id="IPR003594">
    <property type="entry name" value="HATPase_dom"/>
</dbReference>
<feature type="region of interest" description="Disordered" evidence="5">
    <location>
        <begin position="543"/>
        <end position="564"/>
    </location>
</feature>
<evidence type="ECO:0000256" key="4">
    <source>
        <dbReference type="ARBA" id="ARBA00022777"/>
    </source>
</evidence>
<dbReference type="SUPFAM" id="SSF158472">
    <property type="entry name" value="HAMP domain-like"/>
    <property type="match status" value="1"/>
</dbReference>